<reference evidence="2 3" key="1">
    <citation type="submission" date="2016-02" db="EMBL/GenBank/DDBJ databases">
        <title>Anaerosporomusa subterraneum gen. nov., sp. nov., a spore-forming obligate anaerobe isolated from saprolite.</title>
        <authorList>
            <person name="Choi J.K."/>
            <person name="Shah M."/>
            <person name="Yee N."/>
        </authorList>
    </citation>
    <scope>NUCLEOTIDE SEQUENCE [LARGE SCALE GENOMIC DNA]</scope>
    <source>
        <strain evidence="2 3">RU4</strain>
    </source>
</reference>
<accession>A0A154BTD5</accession>
<keyword evidence="1" id="KW-0802">TPR repeat</keyword>
<keyword evidence="3" id="KW-1185">Reference proteome</keyword>
<dbReference type="Gene3D" id="1.25.40.10">
    <property type="entry name" value="Tetratricopeptide repeat domain"/>
    <property type="match status" value="1"/>
</dbReference>
<dbReference type="Proteomes" id="UP000076268">
    <property type="component" value="Unassembled WGS sequence"/>
</dbReference>
<protein>
    <submittedName>
        <fullName evidence="2">Uncharacterized protein</fullName>
    </submittedName>
</protein>
<dbReference type="SUPFAM" id="SSF48452">
    <property type="entry name" value="TPR-like"/>
    <property type="match status" value="1"/>
</dbReference>
<dbReference type="InterPro" id="IPR019734">
    <property type="entry name" value="TPR_rpt"/>
</dbReference>
<sequence>MHSCSYSDNTLNSTLDSISAELLMSDGFAAKELRKYDEALSAFTRALASQPSASTVPYLVIEIGALLKSKGSYDEAIALFSNAQKLPALMCNHPLQQEFINMIAYLRITKNVLLAKGFSLVAFSRIPAAVVAEIDAEYAEWNKLGEAI</sequence>
<dbReference type="EMBL" id="LSGP01000013">
    <property type="protein sequence ID" value="KYZ77189.1"/>
    <property type="molecule type" value="Genomic_DNA"/>
</dbReference>
<evidence type="ECO:0000313" key="3">
    <source>
        <dbReference type="Proteomes" id="UP000076268"/>
    </source>
</evidence>
<gene>
    <name evidence="2" type="ORF">AXX12_03385</name>
</gene>
<name>A0A154BTD5_ANASB</name>
<dbReference type="STRING" id="1794912.AXX12_03385"/>
<feature type="repeat" description="TPR" evidence="1">
    <location>
        <begin position="20"/>
        <end position="53"/>
    </location>
</feature>
<evidence type="ECO:0000256" key="1">
    <source>
        <dbReference type="PROSITE-ProRule" id="PRU00339"/>
    </source>
</evidence>
<dbReference type="InterPro" id="IPR011990">
    <property type="entry name" value="TPR-like_helical_dom_sf"/>
</dbReference>
<organism evidence="2 3">
    <name type="scientific">Anaerosporomusa subterranea</name>
    <dbReference type="NCBI Taxonomy" id="1794912"/>
    <lineage>
        <taxon>Bacteria</taxon>
        <taxon>Bacillati</taxon>
        <taxon>Bacillota</taxon>
        <taxon>Negativicutes</taxon>
        <taxon>Acetonemataceae</taxon>
        <taxon>Anaerosporomusa</taxon>
    </lineage>
</organism>
<evidence type="ECO:0000313" key="2">
    <source>
        <dbReference type="EMBL" id="KYZ77189.1"/>
    </source>
</evidence>
<dbReference type="SMART" id="SM00028">
    <property type="entry name" value="TPR"/>
    <property type="match status" value="2"/>
</dbReference>
<dbReference type="AlphaFoldDB" id="A0A154BTD5"/>
<dbReference type="PROSITE" id="PS50005">
    <property type="entry name" value="TPR"/>
    <property type="match status" value="1"/>
</dbReference>
<comment type="caution">
    <text evidence="2">The sequence shown here is derived from an EMBL/GenBank/DDBJ whole genome shotgun (WGS) entry which is preliminary data.</text>
</comment>
<proteinExistence type="predicted"/>